<comment type="similarity">
    <text evidence="1">Belongs to the N(4)/N(6)-methyltransferase family.</text>
</comment>
<keyword evidence="4 8" id="KW-0808">Transferase</keyword>
<dbReference type="SUPFAM" id="SSF53335">
    <property type="entry name" value="S-adenosyl-L-methionine-dependent methyltransferases"/>
    <property type="match status" value="1"/>
</dbReference>
<dbReference type="STRING" id="53341.SAMN05421579_1638"/>
<name>A0A1I5ECS9_9GAMM</name>
<dbReference type="GO" id="GO:0009007">
    <property type="term" value="F:site-specific DNA-methyltransferase (adenine-specific) activity"/>
    <property type="evidence" value="ECO:0007669"/>
    <property type="project" value="UniProtKB-EC"/>
</dbReference>
<dbReference type="GO" id="GO:0032259">
    <property type="term" value="P:methylation"/>
    <property type="evidence" value="ECO:0007669"/>
    <property type="project" value="UniProtKB-KW"/>
</dbReference>
<evidence type="ECO:0000256" key="2">
    <source>
        <dbReference type="ARBA" id="ARBA00011900"/>
    </source>
</evidence>
<evidence type="ECO:0000256" key="3">
    <source>
        <dbReference type="ARBA" id="ARBA00022603"/>
    </source>
</evidence>
<reference evidence="9" key="1">
    <citation type="submission" date="2016-10" db="EMBL/GenBank/DDBJ databases">
        <authorList>
            <person name="Varghese N."/>
            <person name="Submissions S."/>
        </authorList>
    </citation>
    <scope>NUCLEOTIDE SEQUENCE [LARGE SCALE GENOMIC DNA]</scope>
    <source>
        <strain evidence="9">DSM 16522</strain>
    </source>
</reference>
<dbReference type="AlphaFoldDB" id="A0A1I5ECS9"/>
<protein>
    <recommendedName>
        <fullName evidence="2">site-specific DNA-methyltransferase (adenine-specific)</fullName>
        <ecNumber evidence="2">2.1.1.72</ecNumber>
    </recommendedName>
</protein>
<evidence type="ECO:0000313" key="8">
    <source>
        <dbReference type="EMBL" id="SFO09307.1"/>
    </source>
</evidence>
<dbReference type="PRINTS" id="PR00506">
    <property type="entry name" value="D21N6MTFRASE"/>
</dbReference>
<dbReference type="GO" id="GO:0008170">
    <property type="term" value="F:N-methyltransferase activity"/>
    <property type="evidence" value="ECO:0007669"/>
    <property type="project" value="InterPro"/>
</dbReference>
<accession>A0A1I5ECS9</accession>
<evidence type="ECO:0000256" key="5">
    <source>
        <dbReference type="ARBA" id="ARBA00022691"/>
    </source>
</evidence>
<sequence length="171" mass="20142">MAFFYYIGIPLMTIEERYNFTWQGKARARQIAQTPSTGTLRPCKEESINWDTTENLFIGGDNLEVLKLLQKSYHKKIKMIYIDPPYNTGKDFIYKDRFDTSGRRHTNWLNMIYPRLKLARDLLSDEGMIFISIDDHEVVNLSNVCNEIFSEDNFVERFIWVSIKEPTGLIL</sequence>
<evidence type="ECO:0000259" key="7">
    <source>
        <dbReference type="Pfam" id="PF01555"/>
    </source>
</evidence>
<dbReference type="Gene3D" id="3.40.50.150">
    <property type="entry name" value="Vaccinia Virus protein VP39"/>
    <property type="match status" value="1"/>
</dbReference>
<organism evidence="8 9">
    <name type="scientific">Xenorhabdus japonica</name>
    <dbReference type="NCBI Taxonomy" id="53341"/>
    <lineage>
        <taxon>Bacteria</taxon>
        <taxon>Pseudomonadati</taxon>
        <taxon>Pseudomonadota</taxon>
        <taxon>Gammaproteobacteria</taxon>
        <taxon>Enterobacterales</taxon>
        <taxon>Morganellaceae</taxon>
        <taxon>Xenorhabdus</taxon>
    </lineage>
</organism>
<dbReference type="PROSITE" id="PS00092">
    <property type="entry name" value="N6_MTASE"/>
    <property type="match status" value="1"/>
</dbReference>
<dbReference type="EC" id="2.1.1.72" evidence="2"/>
<dbReference type="Pfam" id="PF01555">
    <property type="entry name" value="N6_N4_Mtase"/>
    <property type="match status" value="1"/>
</dbReference>
<dbReference type="InterPro" id="IPR002941">
    <property type="entry name" value="DNA_methylase_N4/N6"/>
</dbReference>
<feature type="domain" description="DNA methylase N-4/N-6" evidence="7">
    <location>
        <begin position="77"/>
        <end position="161"/>
    </location>
</feature>
<dbReference type="Proteomes" id="UP000199011">
    <property type="component" value="Unassembled WGS sequence"/>
</dbReference>
<proteinExistence type="inferred from homology"/>
<dbReference type="EMBL" id="FOVO01000063">
    <property type="protein sequence ID" value="SFO09307.1"/>
    <property type="molecule type" value="Genomic_DNA"/>
</dbReference>
<evidence type="ECO:0000256" key="4">
    <source>
        <dbReference type="ARBA" id="ARBA00022679"/>
    </source>
</evidence>
<comment type="catalytic activity">
    <reaction evidence="6">
        <text>a 2'-deoxyadenosine in DNA + S-adenosyl-L-methionine = an N(6)-methyl-2'-deoxyadenosine in DNA + S-adenosyl-L-homocysteine + H(+)</text>
        <dbReference type="Rhea" id="RHEA:15197"/>
        <dbReference type="Rhea" id="RHEA-COMP:12418"/>
        <dbReference type="Rhea" id="RHEA-COMP:12419"/>
        <dbReference type="ChEBI" id="CHEBI:15378"/>
        <dbReference type="ChEBI" id="CHEBI:57856"/>
        <dbReference type="ChEBI" id="CHEBI:59789"/>
        <dbReference type="ChEBI" id="CHEBI:90615"/>
        <dbReference type="ChEBI" id="CHEBI:90616"/>
        <dbReference type="EC" id="2.1.1.72"/>
    </reaction>
</comment>
<dbReference type="InterPro" id="IPR002295">
    <property type="entry name" value="N4/N6-MTase_EcoPI_Mod-like"/>
</dbReference>
<evidence type="ECO:0000313" key="9">
    <source>
        <dbReference type="Proteomes" id="UP000199011"/>
    </source>
</evidence>
<dbReference type="GO" id="GO:0003677">
    <property type="term" value="F:DNA binding"/>
    <property type="evidence" value="ECO:0007669"/>
    <property type="project" value="InterPro"/>
</dbReference>
<dbReference type="InterPro" id="IPR002052">
    <property type="entry name" value="DNA_methylase_N6_adenine_CS"/>
</dbReference>
<evidence type="ECO:0000256" key="6">
    <source>
        <dbReference type="ARBA" id="ARBA00047942"/>
    </source>
</evidence>
<keyword evidence="9" id="KW-1185">Reference proteome</keyword>
<dbReference type="InterPro" id="IPR029063">
    <property type="entry name" value="SAM-dependent_MTases_sf"/>
</dbReference>
<evidence type="ECO:0000256" key="1">
    <source>
        <dbReference type="ARBA" id="ARBA00006594"/>
    </source>
</evidence>
<keyword evidence="3 8" id="KW-0489">Methyltransferase</keyword>
<gene>
    <name evidence="8" type="ORF">SAMN05421579_1638</name>
</gene>
<keyword evidence="5" id="KW-0949">S-adenosyl-L-methionine</keyword>